<feature type="region of interest" description="Disordered" evidence="1">
    <location>
        <begin position="1"/>
        <end position="31"/>
    </location>
</feature>
<dbReference type="AlphaFoldDB" id="A0AAN6F4K8"/>
<dbReference type="EMBL" id="JASUXU010000233">
    <property type="protein sequence ID" value="KAK0301983.1"/>
    <property type="molecule type" value="Genomic_DNA"/>
</dbReference>
<evidence type="ECO:0000256" key="1">
    <source>
        <dbReference type="SAM" id="MobiDB-lite"/>
    </source>
</evidence>
<proteinExistence type="predicted"/>
<reference evidence="2" key="1">
    <citation type="submission" date="2021-12" db="EMBL/GenBank/DDBJ databases">
        <title>Black yeast isolated from Biological Soil Crust.</title>
        <authorList>
            <person name="Kurbessoian T."/>
        </authorList>
    </citation>
    <scope>NUCLEOTIDE SEQUENCE</scope>
    <source>
        <strain evidence="2">CCFEE 5208</strain>
    </source>
</reference>
<evidence type="ECO:0000313" key="3">
    <source>
        <dbReference type="Proteomes" id="UP001168146"/>
    </source>
</evidence>
<gene>
    <name evidence="2" type="ORF">LTR82_018044</name>
</gene>
<accession>A0AAN6F4K8</accession>
<comment type="caution">
    <text evidence="2">The sequence shown here is derived from an EMBL/GenBank/DDBJ whole genome shotgun (WGS) entry which is preliminary data.</text>
</comment>
<dbReference type="Proteomes" id="UP001168146">
    <property type="component" value="Unassembled WGS sequence"/>
</dbReference>
<sequence length="94" mass="10663">ATQPFRTAAANTAANQHGSTKSAERQTRGEARRWTLERAGSPKEYEHAHAHSGLAMKELRYIMKAYFGEECVFLMENIKEWYGGGYEFCGVQMD</sequence>
<organism evidence="2 3">
    <name type="scientific">Friedmanniomyces endolithicus</name>
    <dbReference type="NCBI Taxonomy" id="329885"/>
    <lineage>
        <taxon>Eukaryota</taxon>
        <taxon>Fungi</taxon>
        <taxon>Dikarya</taxon>
        <taxon>Ascomycota</taxon>
        <taxon>Pezizomycotina</taxon>
        <taxon>Dothideomycetes</taxon>
        <taxon>Dothideomycetidae</taxon>
        <taxon>Mycosphaerellales</taxon>
        <taxon>Teratosphaeriaceae</taxon>
        <taxon>Friedmanniomyces</taxon>
    </lineage>
</organism>
<feature type="compositionally biased region" description="Polar residues" evidence="1">
    <location>
        <begin position="1"/>
        <end position="21"/>
    </location>
</feature>
<feature type="compositionally biased region" description="Basic and acidic residues" evidence="1">
    <location>
        <begin position="22"/>
        <end position="31"/>
    </location>
</feature>
<feature type="non-terminal residue" evidence="2">
    <location>
        <position position="1"/>
    </location>
</feature>
<evidence type="ECO:0000313" key="2">
    <source>
        <dbReference type="EMBL" id="KAK0301983.1"/>
    </source>
</evidence>
<name>A0AAN6F4K8_9PEZI</name>
<protein>
    <submittedName>
        <fullName evidence="2">Uncharacterized protein</fullName>
    </submittedName>
</protein>